<protein>
    <submittedName>
        <fullName evidence="1">Uncharacterized protein</fullName>
    </submittedName>
</protein>
<proteinExistence type="predicted"/>
<accession>A0A0N9WL24</accession>
<evidence type="ECO:0000313" key="2">
    <source>
        <dbReference type="Proteomes" id="UP000066487"/>
    </source>
</evidence>
<evidence type="ECO:0000313" key="1">
    <source>
        <dbReference type="EMBL" id="ALI04022.1"/>
    </source>
</evidence>
<dbReference type="GO" id="GO:0001558">
    <property type="term" value="P:regulation of cell growth"/>
    <property type="evidence" value="ECO:0007669"/>
    <property type="project" value="InterPro"/>
</dbReference>
<sequence length="74" mass="8191">MSLYSLGEKRDQRLLAELSAGNLMMFRILGLLAADINCCPERLQIVDSGLVTRIDSLVCDVAVDLNAPLWPENE</sequence>
<dbReference type="Pfam" id="PF15937">
    <property type="entry name" value="PrlF_antitoxin"/>
    <property type="match status" value="1"/>
</dbReference>
<dbReference type="InterPro" id="IPR031848">
    <property type="entry name" value="PrlF_antitoxin"/>
</dbReference>
<dbReference type="GO" id="GO:0003700">
    <property type="term" value="F:DNA-binding transcription factor activity"/>
    <property type="evidence" value="ECO:0007669"/>
    <property type="project" value="InterPro"/>
</dbReference>
<dbReference type="OrthoDB" id="426345at2"/>
<gene>
    <name evidence="1" type="ORF">AO353_24210</name>
</gene>
<name>A0A0N9WL24_PSEFL</name>
<reference evidence="2" key="1">
    <citation type="submission" date="2015-09" db="EMBL/GenBank/DDBJ databases">
        <title>Whole genome sequence of Pseudomonas fluorescens FW300-N2E3.</title>
        <authorList>
            <person name="Ray J."/>
            <person name="Melnyk R."/>
            <person name="Deutschbauer A."/>
        </authorList>
    </citation>
    <scope>NUCLEOTIDE SEQUENCE [LARGE SCALE GENOMIC DNA]</scope>
    <source>
        <strain evidence="2">FW300-N2E3</strain>
    </source>
</reference>
<dbReference type="EMBL" id="CP012830">
    <property type="protein sequence ID" value="ALI04022.1"/>
    <property type="molecule type" value="Genomic_DNA"/>
</dbReference>
<dbReference type="Proteomes" id="UP000066487">
    <property type="component" value="Chromosome"/>
</dbReference>
<dbReference type="RefSeq" id="WP_054597257.1">
    <property type="nucleotide sequence ID" value="NZ_CP012830.1"/>
</dbReference>
<organism evidence="1 2">
    <name type="scientific">Pseudomonas fluorescens</name>
    <dbReference type="NCBI Taxonomy" id="294"/>
    <lineage>
        <taxon>Bacteria</taxon>
        <taxon>Pseudomonadati</taxon>
        <taxon>Pseudomonadota</taxon>
        <taxon>Gammaproteobacteria</taxon>
        <taxon>Pseudomonadales</taxon>
        <taxon>Pseudomonadaceae</taxon>
        <taxon>Pseudomonas</taxon>
    </lineage>
</organism>
<reference evidence="1 2" key="2">
    <citation type="journal article" date="2018" name="Nature">
        <title>Mutant phenotypes for thousands of bacterial genes of unknown function.</title>
        <authorList>
            <person name="Price M.N."/>
            <person name="Wetmore K.M."/>
            <person name="Waters R.J."/>
            <person name="Callaghan M."/>
            <person name="Ray J."/>
            <person name="Liu H."/>
            <person name="Kuehl J.V."/>
            <person name="Melnyk R.A."/>
            <person name="Lamson J.S."/>
            <person name="Suh Y."/>
            <person name="Carlson H.K."/>
            <person name="Esquivel Z."/>
            <person name="Sadeeshkumar H."/>
            <person name="Chakraborty R."/>
            <person name="Zane G.M."/>
            <person name="Rubin B.E."/>
            <person name="Wall J.D."/>
            <person name="Visel A."/>
            <person name="Bristow J."/>
            <person name="Blow M.J."/>
            <person name="Arkin A.P."/>
            <person name="Deutschbauer A.M."/>
        </authorList>
    </citation>
    <scope>NUCLEOTIDE SEQUENCE [LARGE SCALE GENOMIC DNA]</scope>
    <source>
        <strain evidence="1 2">FW300-N2E3</strain>
    </source>
</reference>
<dbReference type="AlphaFoldDB" id="A0A0N9WL24"/>
<dbReference type="GO" id="GO:0097351">
    <property type="term" value="F:toxin sequestering activity"/>
    <property type="evidence" value="ECO:0007669"/>
    <property type="project" value="InterPro"/>
</dbReference>